<evidence type="ECO:0000313" key="4">
    <source>
        <dbReference type="Proteomes" id="UP000694865"/>
    </source>
</evidence>
<dbReference type="SUPFAM" id="SSF57667">
    <property type="entry name" value="beta-beta-alpha zinc fingers"/>
    <property type="match status" value="5"/>
</dbReference>
<keyword evidence="1" id="KW-0862">Zinc</keyword>
<feature type="domain" description="C2H2-type" evidence="3">
    <location>
        <begin position="684"/>
        <end position="711"/>
    </location>
</feature>
<protein>
    <submittedName>
        <fullName evidence="5">Zinc finger protein 532-like</fullName>
    </submittedName>
</protein>
<evidence type="ECO:0000256" key="1">
    <source>
        <dbReference type="PROSITE-ProRule" id="PRU00042"/>
    </source>
</evidence>
<organism evidence="4 5">
    <name type="scientific">Saccoglossus kowalevskii</name>
    <name type="common">Acorn worm</name>
    <dbReference type="NCBI Taxonomy" id="10224"/>
    <lineage>
        <taxon>Eukaryota</taxon>
        <taxon>Metazoa</taxon>
        <taxon>Hemichordata</taxon>
        <taxon>Enteropneusta</taxon>
        <taxon>Harrimaniidae</taxon>
        <taxon>Saccoglossus</taxon>
    </lineage>
</organism>
<dbReference type="RefSeq" id="XP_002736789.1">
    <property type="nucleotide sequence ID" value="XM_002736743.1"/>
</dbReference>
<dbReference type="InterPro" id="IPR036236">
    <property type="entry name" value="Znf_C2H2_sf"/>
</dbReference>
<dbReference type="PANTHER" id="PTHR47222:SF5">
    <property type="entry name" value="LOW QUALITY PROTEIN: ZINC FINGER PROTEIN 532-LIKE"/>
    <property type="match status" value="1"/>
</dbReference>
<dbReference type="Pfam" id="PF00096">
    <property type="entry name" value="zf-C2H2"/>
    <property type="match status" value="5"/>
</dbReference>
<feature type="compositionally biased region" description="Polar residues" evidence="2">
    <location>
        <begin position="54"/>
        <end position="71"/>
    </location>
</feature>
<proteinExistence type="predicted"/>
<feature type="domain" description="C2H2-type" evidence="3">
    <location>
        <begin position="582"/>
        <end position="609"/>
    </location>
</feature>
<dbReference type="GeneID" id="100378229"/>
<dbReference type="Proteomes" id="UP000694865">
    <property type="component" value="Unplaced"/>
</dbReference>
<feature type="compositionally biased region" description="Acidic residues" evidence="2">
    <location>
        <begin position="15"/>
        <end position="25"/>
    </location>
</feature>
<dbReference type="PROSITE" id="PS50157">
    <property type="entry name" value="ZINC_FINGER_C2H2_2"/>
    <property type="match status" value="9"/>
</dbReference>
<feature type="domain" description="C2H2-type" evidence="3">
    <location>
        <begin position="520"/>
        <end position="544"/>
    </location>
</feature>
<evidence type="ECO:0000313" key="5">
    <source>
        <dbReference type="RefSeq" id="XP_002736789.1"/>
    </source>
</evidence>
<feature type="domain" description="C2H2-type" evidence="3">
    <location>
        <begin position="460"/>
        <end position="487"/>
    </location>
</feature>
<feature type="domain" description="C2H2-type" evidence="3">
    <location>
        <begin position="616"/>
        <end position="644"/>
    </location>
</feature>
<feature type="non-terminal residue" evidence="5">
    <location>
        <position position="1"/>
    </location>
</feature>
<evidence type="ECO:0000259" key="3">
    <source>
        <dbReference type="PROSITE" id="PS50157"/>
    </source>
</evidence>
<keyword evidence="4" id="KW-1185">Reference proteome</keyword>
<dbReference type="InterPro" id="IPR057356">
    <property type="entry name" value="Znf-C2H2_ZNF592"/>
</dbReference>
<feature type="domain" description="C2H2-type" evidence="3">
    <location>
        <begin position="963"/>
        <end position="985"/>
    </location>
</feature>
<evidence type="ECO:0000256" key="2">
    <source>
        <dbReference type="SAM" id="MobiDB-lite"/>
    </source>
</evidence>
<feature type="domain" description="C2H2-type" evidence="3">
    <location>
        <begin position="764"/>
        <end position="792"/>
    </location>
</feature>
<dbReference type="Pfam" id="PF13912">
    <property type="entry name" value="zf-C2H2_6"/>
    <property type="match status" value="1"/>
</dbReference>
<gene>
    <name evidence="5" type="primary">LOC100378229</name>
</gene>
<sequence length="1001" mass="111703">DVVADDDGGVRGEDAADDDDDDDVHGEDATDDGVHGDDDENKHDVDESDEKIQKSSNVVVKNSDAKSTSPDKSPETSGKRKKIIIIPTNTEKTLVDKKSSHATKVDVVASTELKAQDGTDKKDIKSESPLLYKSILPSATTSEKEVSPAKPQLVQGPALPQKDVLKIKPSVSLSASPVQKPLLKLVQAKGQIKIAPKPIASTSAKIVAFPSTNSHIPGTMLKTATTATGQRLLVITSVAQPRVSGTNSITVSSLSSVVSPVVSTTLGKAGTLQSALLDGGLPLDSSTGPTVNVIVHNNLLKRNNPVTRYVPKLPPKEWKMSVPMDGYRCLECGDAYLFESSLNMHLERCSLTITYVCEVCNKKLVFYNKCSLLRHVRLHYSKSAKNINVSLKSVEVSSLNKSVISLWPTGTRRDNQTSYQDKSVTNVPTAQPQCPECEVVFANLQSRNTHFQLNGKGSDLNCTVCGLHCPNKCYYQAHQRVHKNQAPYICPECGEDKHDRELFYVHLNASCFHFCRQAVYKCTHCNAGYPNITSVKEHLQNIHTDTFCKCPICPMAFKSVDIINNHMQSQHQLAGHGFRVIHKCPMCDTVFPQKSSLPSHLNTHLINKENLRIYVFKCNDCNKHFDSKETLQKHQQVQHKGSQLKDFVCDVCRVPFKTYQFMLQHKNKHFEQLKSPPPTTVINNKCSVCGKLFDSKADMIDHIVEHEKDGVFVCQQLVEHLQQHEQKLTQSIIKNSCHECGIAFKSMEALNKHMKRTHRRLAPHACQICPKTFESNKSLQRHIRVKHKGSIPYTCWHCSDTTKQTFSKRSQLKKHLQRVHGITADAEFPEMPATTAGTNIHVRKRRSTIVGNSRATSKRAKFELSSSYDCAKCSYHTDVRREFQEHIVEHKNDTASAQCKECGLLFRGDQSLKKHLYMIHKVKDFNEYEDAISLLEENGGSQKTTVAPSGSIISKRTEDALSLECNVCYKSFDNDISLRTHMRNHGMAFIKSKRGNSGDSS</sequence>
<dbReference type="Gene3D" id="3.30.160.60">
    <property type="entry name" value="Classic Zinc Finger"/>
    <property type="match status" value="7"/>
</dbReference>
<keyword evidence="1" id="KW-0479">Metal-binding</keyword>
<reference evidence="5" key="1">
    <citation type="submission" date="2025-08" db="UniProtKB">
        <authorList>
            <consortium name="RefSeq"/>
        </authorList>
    </citation>
    <scope>IDENTIFICATION</scope>
    <source>
        <tissue evidence="5">Testes</tissue>
    </source>
</reference>
<feature type="domain" description="C2H2-type" evidence="3">
    <location>
        <begin position="735"/>
        <end position="763"/>
    </location>
</feature>
<feature type="compositionally biased region" description="Basic and acidic residues" evidence="2">
    <location>
        <begin position="26"/>
        <end position="53"/>
    </location>
</feature>
<accession>A0ABM0GT45</accession>
<name>A0ABM0GT45_SACKO</name>
<dbReference type="InterPro" id="IPR013087">
    <property type="entry name" value="Znf_C2H2_type"/>
</dbReference>
<feature type="region of interest" description="Disordered" evidence="2">
    <location>
        <begin position="1"/>
        <end position="84"/>
    </location>
</feature>
<feature type="domain" description="C2H2-type" evidence="3">
    <location>
        <begin position="897"/>
        <end position="920"/>
    </location>
</feature>
<keyword evidence="1" id="KW-0863">Zinc-finger</keyword>
<dbReference type="SMART" id="SM00355">
    <property type="entry name" value="ZnF_C2H2"/>
    <property type="match status" value="17"/>
</dbReference>
<dbReference type="InterPro" id="IPR045914">
    <property type="entry name" value="Zn532-like"/>
</dbReference>
<dbReference type="PROSITE" id="PS00028">
    <property type="entry name" value="ZINC_FINGER_C2H2_1"/>
    <property type="match status" value="9"/>
</dbReference>
<dbReference type="Pfam" id="PF25412">
    <property type="entry name" value="zf-C2H2_ZNF592"/>
    <property type="match status" value="1"/>
</dbReference>
<dbReference type="PANTHER" id="PTHR47222">
    <property type="entry name" value="ZINC FINGER PROTEIN 532-RELATED"/>
    <property type="match status" value="1"/>
</dbReference>